<dbReference type="EMBL" id="UINC01093264">
    <property type="protein sequence ID" value="SVC47549.1"/>
    <property type="molecule type" value="Genomic_DNA"/>
</dbReference>
<sequence length="240" mass="27908">MQTATNRISSGITLRVMIIGLIVLFFNFRWMIEVEAMRESPRAYFIYIVPFVNVVFILFFFSLLNLLSGKFSPKLQLASSELMALYVILSLSSSYCTHALLQILLSIMGHAYWFATPENEWEQLLWRYLPHWLTVSDREVLQGFYEGESTLYSIQNLRAWTGPLLSWGAFVFALSLVMFCFNLIFRRQWIEKEKLAYPTIQLPLAIVTQTSHFLKTPLLWIGFTLAGTLTMFNNLNFLEP</sequence>
<gene>
    <name evidence="3" type="ORF">METZ01_LOCUS300403</name>
</gene>
<feature type="domain" description="DUF6785" evidence="2">
    <location>
        <begin position="13"/>
        <end position="240"/>
    </location>
</feature>
<evidence type="ECO:0000256" key="1">
    <source>
        <dbReference type="SAM" id="Phobius"/>
    </source>
</evidence>
<name>A0A382MF96_9ZZZZ</name>
<keyword evidence="1" id="KW-0812">Transmembrane</keyword>
<feature type="transmembrane region" description="Helical" evidence="1">
    <location>
        <begin position="44"/>
        <end position="64"/>
    </location>
</feature>
<dbReference type="Pfam" id="PF20581">
    <property type="entry name" value="DUF6785"/>
    <property type="match status" value="1"/>
</dbReference>
<feature type="transmembrane region" description="Helical" evidence="1">
    <location>
        <begin position="164"/>
        <end position="185"/>
    </location>
</feature>
<keyword evidence="1" id="KW-1133">Transmembrane helix</keyword>
<dbReference type="AlphaFoldDB" id="A0A382MF96"/>
<feature type="transmembrane region" description="Helical" evidence="1">
    <location>
        <begin position="218"/>
        <end position="238"/>
    </location>
</feature>
<dbReference type="InterPro" id="IPR046712">
    <property type="entry name" value="DUF6785"/>
</dbReference>
<evidence type="ECO:0000313" key="3">
    <source>
        <dbReference type="EMBL" id="SVC47549.1"/>
    </source>
</evidence>
<feature type="non-terminal residue" evidence="3">
    <location>
        <position position="240"/>
    </location>
</feature>
<feature type="transmembrane region" description="Helical" evidence="1">
    <location>
        <begin position="12"/>
        <end position="32"/>
    </location>
</feature>
<protein>
    <recommendedName>
        <fullName evidence="2">DUF6785 domain-containing protein</fullName>
    </recommendedName>
</protein>
<organism evidence="3">
    <name type="scientific">marine metagenome</name>
    <dbReference type="NCBI Taxonomy" id="408172"/>
    <lineage>
        <taxon>unclassified sequences</taxon>
        <taxon>metagenomes</taxon>
        <taxon>ecological metagenomes</taxon>
    </lineage>
</organism>
<proteinExistence type="predicted"/>
<feature type="transmembrane region" description="Helical" evidence="1">
    <location>
        <begin position="85"/>
        <end position="115"/>
    </location>
</feature>
<reference evidence="3" key="1">
    <citation type="submission" date="2018-05" db="EMBL/GenBank/DDBJ databases">
        <authorList>
            <person name="Lanie J.A."/>
            <person name="Ng W.-L."/>
            <person name="Kazmierczak K.M."/>
            <person name="Andrzejewski T.M."/>
            <person name="Davidsen T.M."/>
            <person name="Wayne K.J."/>
            <person name="Tettelin H."/>
            <person name="Glass J.I."/>
            <person name="Rusch D."/>
            <person name="Podicherti R."/>
            <person name="Tsui H.-C.T."/>
            <person name="Winkler M.E."/>
        </authorList>
    </citation>
    <scope>NUCLEOTIDE SEQUENCE</scope>
</reference>
<keyword evidence="1" id="KW-0472">Membrane</keyword>
<evidence type="ECO:0000259" key="2">
    <source>
        <dbReference type="Pfam" id="PF20581"/>
    </source>
</evidence>
<accession>A0A382MF96</accession>